<keyword evidence="2 3" id="KW-0732">Signal</keyword>
<evidence type="ECO:0000256" key="2">
    <source>
        <dbReference type="ARBA" id="ARBA00022729"/>
    </source>
</evidence>
<dbReference type="AlphaFoldDB" id="A0A6S6YXY7"/>
<dbReference type="RefSeq" id="WP_175174783.1">
    <property type="nucleotide sequence ID" value="NZ_CADIJX010000003.1"/>
</dbReference>
<dbReference type="InterPro" id="IPR028082">
    <property type="entry name" value="Peripla_BP_I"/>
</dbReference>
<dbReference type="InterPro" id="IPR051010">
    <property type="entry name" value="BCAA_transport"/>
</dbReference>
<evidence type="ECO:0000313" key="6">
    <source>
        <dbReference type="Proteomes" id="UP000494108"/>
    </source>
</evidence>
<feature type="chain" id="PRO_5028912167" description="Leucine-binding protein domain-containing protein" evidence="3">
    <location>
        <begin position="23"/>
        <end position="404"/>
    </location>
</feature>
<dbReference type="Proteomes" id="UP000494108">
    <property type="component" value="Unassembled WGS sequence"/>
</dbReference>
<evidence type="ECO:0000256" key="3">
    <source>
        <dbReference type="SAM" id="SignalP"/>
    </source>
</evidence>
<dbReference type="EMBL" id="CADIJX010000003">
    <property type="protein sequence ID" value="CAB3646371.1"/>
    <property type="molecule type" value="Genomic_DNA"/>
</dbReference>
<dbReference type="PANTHER" id="PTHR30483">
    <property type="entry name" value="LEUCINE-SPECIFIC-BINDING PROTEIN"/>
    <property type="match status" value="1"/>
</dbReference>
<protein>
    <recommendedName>
        <fullName evidence="4">Leucine-binding protein domain-containing protein</fullName>
    </recommendedName>
</protein>
<organism evidence="5 6">
    <name type="scientific">Achromobacter pestifer</name>
    <dbReference type="NCBI Taxonomy" id="1353889"/>
    <lineage>
        <taxon>Bacteria</taxon>
        <taxon>Pseudomonadati</taxon>
        <taxon>Pseudomonadota</taxon>
        <taxon>Betaproteobacteria</taxon>
        <taxon>Burkholderiales</taxon>
        <taxon>Alcaligenaceae</taxon>
        <taxon>Achromobacter</taxon>
    </lineage>
</organism>
<dbReference type="Pfam" id="PF13458">
    <property type="entry name" value="Peripla_BP_6"/>
    <property type="match status" value="1"/>
</dbReference>
<name>A0A6S6YXY7_9BURK</name>
<evidence type="ECO:0000313" key="5">
    <source>
        <dbReference type="EMBL" id="CAB3646371.1"/>
    </source>
</evidence>
<reference evidence="5 6" key="1">
    <citation type="submission" date="2020-04" db="EMBL/GenBank/DDBJ databases">
        <authorList>
            <person name="De Canck E."/>
        </authorList>
    </citation>
    <scope>NUCLEOTIDE SEQUENCE [LARGE SCALE GENOMIC DNA]</scope>
    <source>
        <strain evidence="5 6">LMG 3431</strain>
    </source>
</reference>
<sequence>MKKTLNAAMATLLLSLSGAATADDGVIRIGFITDMSGLSADADGPGGAEAIKMAVADMGGAVAGKKIEVLVADHQNRADIASSRAREWLDQKGVDMLIAGANSAAALAMAKVAEEKKTPFFVVSAGASELTNAQCTPYTVHYVYDTVSLSRGTARAMLKEGNKDWYFLTVDHAFGHALERDASAVVQADGGQVKGRVRHPLNSADFSSYILQAQASGATVLGLANSANDTSNAVKAAAEFGLTPRMKIAGLLVLITDIHALGLAAAQDMYLTTAWYWDQDDASRKWAARFEERMKKKPSMLQAGDYSVTTTYLKAVQATGSTDGDTIMKWLKANPVNDFFAKDAHIRADGLMVHDMYLMQVKKPAESKGPWDYYKLIAQIPGDQIYTSPQESTCRLMRSPSAAR</sequence>
<keyword evidence="6" id="KW-1185">Reference proteome</keyword>
<dbReference type="PANTHER" id="PTHR30483:SF6">
    <property type="entry name" value="PERIPLASMIC BINDING PROTEIN OF ABC TRANSPORTER FOR NATURAL AMINO ACIDS"/>
    <property type="match status" value="1"/>
</dbReference>
<proteinExistence type="inferred from homology"/>
<gene>
    <name evidence="5" type="ORF">LMG3431_02466</name>
</gene>
<feature type="signal peptide" evidence="3">
    <location>
        <begin position="1"/>
        <end position="22"/>
    </location>
</feature>
<comment type="similarity">
    <text evidence="1">Belongs to the leucine-binding protein family.</text>
</comment>
<accession>A0A6S6YXY7</accession>
<dbReference type="CDD" id="cd06327">
    <property type="entry name" value="PBP1_SBP-like"/>
    <property type="match status" value="1"/>
</dbReference>
<evidence type="ECO:0000256" key="1">
    <source>
        <dbReference type="ARBA" id="ARBA00010062"/>
    </source>
</evidence>
<dbReference type="Gene3D" id="3.40.50.2300">
    <property type="match status" value="2"/>
</dbReference>
<evidence type="ECO:0000259" key="4">
    <source>
        <dbReference type="Pfam" id="PF13458"/>
    </source>
</evidence>
<dbReference type="SUPFAM" id="SSF53822">
    <property type="entry name" value="Periplasmic binding protein-like I"/>
    <property type="match status" value="1"/>
</dbReference>
<feature type="domain" description="Leucine-binding protein" evidence="4">
    <location>
        <begin position="27"/>
        <end position="362"/>
    </location>
</feature>
<dbReference type="InterPro" id="IPR028081">
    <property type="entry name" value="Leu-bd"/>
</dbReference>